<dbReference type="KEGG" id="kge:TQ33_0538"/>
<dbReference type="RefSeq" id="WP_046560702.1">
    <property type="nucleotide sequence ID" value="NZ_CP010975.1"/>
</dbReference>
<sequence>MSKLTIIAGDFPTGVGRFTIRNFTLPGDENHYLCETVPAQQVTFIDEATEEFLLLLDIDEDTKQFISAPGDDVIFFMVKLKDKRRFIASSDHRTYQKVIKAVEKEANISPVLTSTAA</sequence>
<dbReference type="HOGENOM" id="CLU_1989635_0_0_6"/>
<keyword evidence="2" id="KW-1185">Reference proteome</keyword>
<gene>
    <name evidence="1" type="ORF">TQ33_0538</name>
</gene>
<organism evidence="1 2">
    <name type="scientific">Kangiella geojedonensis</name>
    <dbReference type="NCBI Taxonomy" id="914150"/>
    <lineage>
        <taxon>Bacteria</taxon>
        <taxon>Pseudomonadati</taxon>
        <taxon>Pseudomonadota</taxon>
        <taxon>Gammaproteobacteria</taxon>
        <taxon>Kangiellales</taxon>
        <taxon>Kangiellaceae</taxon>
        <taxon>Kangiella</taxon>
    </lineage>
</organism>
<protein>
    <submittedName>
        <fullName evidence="1">Uncharacterized protein</fullName>
    </submittedName>
</protein>
<evidence type="ECO:0000313" key="1">
    <source>
        <dbReference type="EMBL" id="AKE51519.1"/>
    </source>
</evidence>
<dbReference type="EMBL" id="CP010975">
    <property type="protein sequence ID" value="AKE51519.1"/>
    <property type="molecule type" value="Genomic_DNA"/>
</dbReference>
<accession>A0A0F6TPY3</accession>
<reference evidence="1 2" key="1">
    <citation type="submission" date="2015-02" db="EMBL/GenBank/DDBJ databases">
        <title>Complete genome sequence of Kangiella geojedonensis strain YCS-5T.</title>
        <authorList>
            <person name="Kim K.M."/>
        </authorList>
    </citation>
    <scope>NUCLEOTIDE SEQUENCE [LARGE SCALE GENOMIC DNA]</scope>
    <source>
        <strain evidence="1 2">YCS-5</strain>
    </source>
</reference>
<dbReference type="Proteomes" id="UP000034071">
    <property type="component" value="Chromosome"/>
</dbReference>
<name>A0A0F6TPY3_9GAMM</name>
<evidence type="ECO:0000313" key="2">
    <source>
        <dbReference type="Proteomes" id="UP000034071"/>
    </source>
</evidence>
<proteinExistence type="predicted"/>
<dbReference type="AlphaFoldDB" id="A0A0F6TPY3"/>
<dbReference type="OrthoDB" id="6195742at2"/>